<dbReference type="Proteomes" id="UP000183994">
    <property type="component" value="Unassembled WGS sequence"/>
</dbReference>
<dbReference type="InterPro" id="IPR003593">
    <property type="entry name" value="AAA+_ATPase"/>
</dbReference>
<dbReference type="RefSeq" id="WP_073479109.1">
    <property type="nucleotide sequence ID" value="NZ_FQZU01000068.1"/>
</dbReference>
<dbReference type="GO" id="GO:0016887">
    <property type="term" value="F:ATP hydrolysis activity"/>
    <property type="evidence" value="ECO:0007669"/>
    <property type="project" value="InterPro"/>
</dbReference>
<dbReference type="InterPro" id="IPR017871">
    <property type="entry name" value="ABC_transporter-like_CS"/>
</dbReference>
<dbReference type="GO" id="GO:0015807">
    <property type="term" value="P:L-amino acid transport"/>
    <property type="evidence" value="ECO:0007669"/>
    <property type="project" value="TreeGrafter"/>
</dbReference>
<gene>
    <name evidence="7" type="ORF">SAMN02745216_05147</name>
</gene>
<evidence type="ECO:0000256" key="2">
    <source>
        <dbReference type="ARBA" id="ARBA00022448"/>
    </source>
</evidence>
<dbReference type="InterPro" id="IPR052156">
    <property type="entry name" value="BCAA_Transport_ATP-bd_LivF"/>
</dbReference>
<evidence type="ECO:0000256" key="3">
    <source>
        <dbReference type="ARBA" id="ARBA00022741"/>
    </source>
</evidence>
<name>A0A1M7AE85_9BACT</name>
<evidence type="ECO:0000256" key="1">
    <source>
        <dbReference type="ARBA" id="ARBA00005417"/>
    </source>
</evidence>
<reference evidence="8" key="1">
    <citation type="submission" date="2016-11" db="EMBL/GenBank/DDBJ databases">
        <authorList>
            <person name="Varghese N."/>
            <person name="Submissions S."/>
        </authorList>
    </citation>
    <scope>NUCLEOTIDE SEQUENCE [LARGE SCALE GENOMIC DNA]</scope>
    <source>
        <strain evidence="8">DSM 16219</strain>
    </source>
</reference>
<keyword evidence="4 7" id="KW-0067">ATP-binding</keyword>
<dbReference type="PROSITE" id="PS50893">
    <property type="entry name" value="ABC_TRANSPORTER_2"/>
    <property type="match status" value="1"/>
</dbReference>
<evidence type="ECO:0000313" key="7">
    <source>
        <dbReference type="EMBL" id="SHL40954.1"/>
    </source>
</evidence>
<dbReference type="Gene3D" id="3.40.50.300">
    <property type="entry name" value="P-loop containing nucleotide triphosphate hydrolases"/>
    <property type="match status" value="1"/>
</dbReference>
<evidence type="ECO:0000259" key="6">
    <source>
        <dbReference type="PROSITE" id="PS50893"/>
    </source>
</evidence>
<dbReference type="InterPro" id="IPR003439">
    <property type="entry name" value="ABC_transporter-like_ATP-bd"/>
</dbReference>
<keyword evidence="3" id="KW-0547">Nucleotide-binding</keyword>
<protein>
    <submittedName>
        <fullName evidence="7">Amino acid/amide ABC transporter ATP-binding protein 2, HAAT family</fullName>
    </submittedName>
</protein>
<dbReference type="Pfam" id="PF00005">
    <property type="entry name" value="ABC_tran"/>
    <property type="match status" value="1"/>
</dbReference>
<dbReference type="PROSITE" id="PS00211">
    <property type="entry name" value="ABC_TRANSPORTER_1"/>
    <property type="match status" value="1"/>
</dbReference>
<dbReference type="GO" id="GO:0005524">
    <property type="term" value="F:ATP binding"/>
    <property type="evidence" value="ECO:0007669"/>
    <property type="project" value="UniProtKB-KW"/>
</dbReference>
<feature type="domain" description="ABC transporter" evidence="6">
    <location>
        <begin position="3"/>
        <end position="233"/>
    </location>
</feature>
<dbReference type="GO" id="GO:0015658">
    <property type="term" value="F:branched-chain amino acid transmembrane transporter activity"/>
    <property type="evidence" value="ECO:0007669"/>
    <property type="project" value="TreeGrafter"/>
</dbReference>
<sequence>MLLEVKDINTFYGDSHVLQGVSLQVHEGETVALLGRNGMGKSTTLKSIMGLLRPRSGRIVFKNKDITKLSLFKKARQGMGYVPEERRIFPHLSIQENLLIGSRNKTGEGAWDLDRVYHHFPVLDERKAMSGAYLSGGEQQMLSIARALMGNPDLLLVDEPTEGLAPIMVQKVAAIIKEISYAGVSILLVEHNLNAALALADRVYLMGKAYIGYEGTAKDLEQNPDIRSEFLEV</sequence>
<evidence type="ECO:0000313" key="8">
    <source>
        <dbReference type="Proteomes" id="UP000183994"/>
    </source>
</evidence>
<keyword evidence="8" id="KW-1185">Reference proteome</keyword>
<dbReference type="SUPFAM" id="SSF52540">
    <property type="entry name" value="P-loop containing nucleoside triphosphate hydrolases"/>
    <property type="match status" value="1"/>
</dbReference>
<dbReference type="InterPro" id="IPR027417">
    <property type="entry name" value="P-loop_NTPase"/>
</dbReference>
<dbReference type="PANTHER" id="PTHR43820:SF2">
    <property type="entry name" value="ABC TRANSPORTER ATP-BINDING PROTEIN"/>
    <property type="match status" value="1"/>
</dbReference>
<dbReference type="EMBL" id="FQZU01000068">
    <property type="protein sequence ID" value="SHL40954.1"/>
    <property type="molecule type" value="Genomic_DNA"/>
</dbReference>
<dbReference type="CDD" id="cd03224">
    <property type="entry name" value="ABC_TM1139_LivF_branched"/>
    <property type="match status" value="1"/>
</dbReference>
<keyword evidence="5" id="KW-0029">Amino-acid transport</keyword>
<organism evidence="7 8">
    <name type="scientific">Desulfatibacillum alkenivorans DSM 16219</name>
    <dbReference type="NCBI Taxonomy" id="1121393"/>
    <lineage>
        <taxon>Bacteria</taxon>
        <taxon>Pseudomonadati</taxon>
        <taxon>Thermodesulfobacteriota</taxon>
        <taxon>Desulfobacteria</taxon>
        <taxon>Desulfobacterales</taxon>
        <taxon>Desulfatibacillaceae</taxon>
        <taxon>Desulfatibacillum</taxon>
    </lineage>
</organism>
<keyword evidence="2" id="KW-0813">Transport</keyword>
<evidence type="ECO:0000256" key="4">
    <source>
        <dbReference type="ARBA" id="ARBA00022840"/>
    </source>
</evidence>
<proteinExistence type="inferred from homology"/>
<dbReference type="AlphaFoldDB" id="A0A1M7AE85"/>
<evidence type="ECO:0000256" key="5">
    <source>
        <dbReference type="ARBA" id="ARBA00022970"/>
    </source>
</evidence>
<dbReference type="OrthoDB" id="9780436at2"/>
<comment type="similarity">
    <text evidence="1">Belongs to the ABC transporter superfamily.</text>
</comment>
<dbReference type="PANTHER" id="PTHR43820">
    <property type="entry name" value="HIGH-AFFINITY BRANCHED-CHAIN AMINO ACID TRANSPORT ATP-BINDING PROTEIN LIVF"/>
    <property type="match status" value="1"/>
</dbReference>
<dbReference type="SMART" id="SM00382">
    <property type="entry name" value="AAA"/>
    <property type="match status" value="1"/>
</dbReference>
<accession>A0A1M7AE85</accession>
<dbReference type="STRING" id="1121393.SAMN02745216_05147"/>